<proteinExistence type="predicted"/>
<protein>
    <submittedName>
        <fullName evidence="1">Uncharacterized protein</fullName>
    </submittedName>
</protein>
<dbReference type="AlphaFoldDB" id="A0A6N2YK97"/>
<name>A0A6N2YK97_9FIRM</name>
<sequence>MEQGNEMTVTKDLFRRVGVDEQKSESVVRPSISYWQDAVRRLKQPANKKSIV</sequence>
<dbReference type="EMBL" id="CACRUH010000005">
    <property type="protein sequence ID" value="VYT65872.1"/>
    <property type="molecule type" value="Genomic_DNA"/>
</dbReference>
<reference evidence="1" key="1">
    <citation type="submission" date="2019-11" db="EMBL/GenBank/DDBJ databases">
        <authorList>
            <person name="Feng L."/>
        </authorList>
    </citation>
    <scope>NUCLEOTIDE SEQUENCE</scope>
    <source>
        <strain evidence="1">ChathewayiLFYP18</strain>
    </source>
</reference>
<evidence type="ECO:0000313" key="1">
    <source>
        <dbReference type="EMBL" id="VYT65872.1"/>
    </source>
</evidence>
<accession>A0A6N2YK97</accession>
<dbReference type="RefSeq" id="WP_320952021.1">
    <property type="nucleotide sequence ID" value="NZ_CACRUH010000005.1"/>
</dbReference>
<gene>
    <name evidence="1" type="ORF">CHLFYP18_05246</name>
</gene>
<organism evidence="1">
    <name type="scientific">Hungatella hathewayi</name>
    <dbReference type="NCBI Taxonomy" id="154046"/>
    <lineage>
        <taxon>Bacteria</taxon>
        <taxon>Bacillati</taxon>
        <taxon>Bacillota</taxon>
        <taxon>Clostridia</taxon>
        <taxon>Lachnospirales</taxon>
        <taxon>Lachnospiraceae</taxon>
        <taxon>Hungatella</taxon>
    </lineage>
</organism>